<name>A0A2K9LHX8_9GAMM</name>
<keyword evidence="5 7" id="KW-0807">Transducer</keyword>
<dbReference type="EMBL" id="CP022684">
    <property type="protein sequence ID" value="AUM11873.1"/>
    <property type="molecule type" value="Genomic_DNA"/>
</dbReference>
<dbReference type="GO" id="GO:0016020">
    <property type="term" value="C:membrane"/>
    <property type="evidence" value="ECO:0007669"/>
    <property type="project" value="UniProtKB-SubCell"/>
</dbReference>
<dbReference type="Gene3D" id="1.10.287.950">
    <property type="entry name" value="Methyl-accepting chemotaxis protein"/>
    <property type="match status" value="1"/>
</dbReference>
<comment type="similarity">
    <text evidence="6">Belongs to the methyl-accepting chemotaxis (MCP) protein family.</text>
</comment>
<dbReference type="SUPFAM" id="SSF58104">
    <property type="entry name" value="Methyl-accepting chemotaxis protein (MCP) signaling domain"/>
    <property type="match status" value="1"/>
</dbReference>
<sequence length="380" mass="39781">MVANVRLMGALGVFGVLQVGYLAWAVSGSEGMMSAVGGGVIVALVAAGIAAAMSRGGNSGDEQLIGFMQGVIDGNKRLDDRLQSESPSPVMDSINGLMGHFQEVFERVSGNLDRIKVMSRELNKLSSGGNSSFDREIQEVLDAISSMSAAVHDASQNATTAAQAARDASREADSGQNVVNSVTGSIHSLADEVERAATAIQKLEADTESIGAILEVIRGIADQTNLLALNAAIEAARAGEQGRGFAVVADEVRTLAQRTQEATQEINDMIARLQDGSKNAVGVMAEGRRQAELSVEQAQKAGESLQAITGAIGSISSMNEQIAAAVEQQTAAADAINRTLRGMGDSASRNDNQGKQLGRLKQEIESTAHELENIVNRYVS</sequence>
<dbReference type="Pfam" id="PF00015">
    <property type="entry name" value="MCPsignal"/>
    <property type="match status" value="1"/>
</dbReference>
<dbReference type="PANTHER" id="PTHR32089">
    <property type="entry name" value="METHYL-ACCEPTING CHEMOTAXIS PROTEIN MCPB"/>
    <property type="match status" value="1"/>
</dbReference>
<protein>
    <recommendedName>
        <fullName evidence="9">Methyl-accepting transducer domain-containing protein</fullName>
    </recommendedName>
</protein>
<evidence type="ECO:0000256" key="4">
    <source>
        <dbReference type="ARBA" id="ARBA00023136"/>
    </source>
</evidence>
<keyword evidence="11" id="KW-1185">Reference proteome</keyword>
<evidence type="ECO:0000256" key="2">
    <source>
        <dbReference type="ARBA" id="ARBA00022692"/>
    </source>
</evidence>
<dbReference type="KEGG" id="kak:Kalk_05285"/>
<keyword evidence="2 8" id="KW-0812">Transmembrane</keyword>
<dbReference type="SMART" id="SM00283">
    <property type="entry name" value="MA"/>
    <property type="match status" value="1"/>
</dbReference>
<reference evidence="11" key="1">
    <citation type="submission" date="2017-08" db="EMBL/GenBank/DDBJ databases">
        <title>Direct submision.</title>
        <authorList>
            <person name="Kim S.-J."/>
            <person name="Rhee S.-K."/>
        </authorList>
    </citation>
    <scope>NUCLEOTIDE SEQUENCE [LARGE SCALE GENOMIC DNA]</scope>
    <source>
        <strain evidence="11">GI5</strain>
    </source>
</reference>
<dbReference type="PROSITE" id="PS50111">
    <property type="entry name" value="CHEMOTAXIS_TRANSDUC_2"/>
    <property type="match status" value="1"/>
</dbReference>
<keyword evidence="4 8" id="KW-0472">Membrane</keyword>
<dbReference type="InterPro" id="IPR004089">
    <property type="entry name" value="MCPsignal_dom"/>
</dbReference>
<evidence type="ECO:0000313" key="11">
    <source>
        <dbReference type="Proteomes" id="UP000235116"/>
    </source>
</evidence>
<dbReference type="CDD" id="cd11386">
    <property type="entry name" value="MCP_signal"/>
    <property type="match status" value="1"/>
</dbReference>
<evidence type="ECO:0000256" key="3">
    <source>
        <dbReference type="ARBA" id="ARBA00022989"/>
    </source>
</evidence>
<dbReference type="AlphaFoldDB" id="A0A2K9LHX8"/>
<gene>
    <name evidence="10" type="ORF">Kalk_05285</name>
</gene>
<evidence type="ECO:0000256" key="5">
    <source>
        <dbReference type="ARBA" id="ARBA00023224"/>
    </source>
</evidence>
<evidence type="ECO:0000256" key="1">
    <source>
        <dbReference type="ARBA" id="ARBA00004141"/>
    </source>
</evidence>
<feature type="domain" description="Methyl-accepting transducer" evidence="9">
    <location>
        <begin position="136"/>
        <end position="344"/>
    </location>
</feature>
<accession>A0A2K9LHX8</accession>
<dbReference type="PANTHER" id="PTHR32089:SF119">
    <property type="entry name" value="METHYL-ACCEPTING CHEMOTAXIS PROTEIN CTPL"/>
    <property type="match status" value="1"/>
</dbReference>
<dbReference type="GO" id="GO:0007165">
    <property type="term" value="P:signal transduction"/>
    <property type="evidence" value="ECO:0007669"/>
    <property type="project" value="UniProtKB-KW"/>
</dbReference>
<proteinExistence type="inferred from homology"/>
<evidence type="ECO:0000256" key="7">
    <source>
        <dbReference type="PROSITE-ProRule" id="PRU00284"/>
    </source>
</evidence>
<evidence type="ECO:0000256" key="6">
    <source>
        <dbReference type="ARBA" id="ARBA00029447"/>
    </source>
</evidence>
<keyword evidence="3 8" id="KW-1133">Transmembrane helix</keyword>
<dbReference type="OrthoDB" id="5613951at2"/>
<dbReference type="GO" id="GO:0006935">
    <property type="term" value="P:chemotaxis"/>
    <property type="evidence" value="ECO:0007669"/>
    <property type="project" value="UniProtKB-ARBA"/>
</dbReference>
<evidence type="ECO:0000259" key="9">
    <source>
        <dbReference type="PROSITE" id="PS50111"/>
    </source>
</evidence>
<dbReference type="Proteomes" id="UP000235116">
    <property type="component" value="Chromosome"/>
</dbReference>
<dbReference type="FunFam" id="1.10.287.950:FF:000001">
    <property type="entry name" value="Methyl-accepting chemotaxis sensory transducer"/>
    <property type="match status" value="1"/>
</dbReference>
<dbReference type="RefSeq" id="WP_101893211.1">
    <property type="nucleotide sequence ID" value="NZ_CP022684.1"/>
</dbReference>
<evidence type="ECO:0000313" key="10">
    <source>
        <dbReference type="EMBL" id="AUM11873.1"/>
    </source>
</evidence>
<organism evidence="10 11">
    <name type="scientific">Ketobacter alkanivorans</name>
    <dbReference type="NCBI Taxonomy" id="1917421"/>
    <lineage>
        <taxon>Bacteria</taxon>
        <taxon>Pseudomonadati</taxon>
        <taxon>Pseudomonadota</taxon>
        <taxon>Gammaproteobacteria</taxon>
        <taxon>Pseudomonadales</taxon>
        <taxon>Ketobacteraceae</taxon>
        <taxon>Ketobacter</taxon>
    </lineage>
</organism>
<feature type="transmembrane region" description="Helical" evidence="8">
    <location>
        <begin position="7"/>
        <end position="26"/>
    </location>
</feature>
<evidence type="ECO:0000256" key="8">
    <source>
        <dbReference type="SAM" id="Phobius"/>
    </source>
</evidence>
<comment type="subcellular location">
    <subcellularLocation>
        <location evidence="1">Membrane</location>
        <topology evidence="1">Multi-pass membrane protein</topology>
    </subcellularLocation>
</comment>
<feature type="transmembrane region" description="Helical" evidence="8">
    <location>
        <begin position="32"/>
        <end position="53"/>
    </location>
</feature>